<gene>
    <name evidence="2" type="ORF">I41_04020</name>
</gene>
<name>A0A517TS92_9BACT</name>
<proteinExistence type="predicted"/>
<feature type="transmembrane region" description="Helical" evidence="1">
    <location>
        <begin position="12"/>
        <end position="33"/>
    </location>
</feature>
<dbReference type="RefSeq" id="WP_145430396.1">
    <property type="nucleotide sequence ID" value="NZ_CP036339.1"/>
</dbReference>
<protein>
    <submittedName>
        <fullName evidence="2">Uncharacterized protein</fullName>
    </submittedName>
</protein>
<organism evidence="2 3">
    <name type="scientific">Lacipirellula limnantheis</name>
    <dbReference type="NCBI Taxonomy" id="2528024"/>
    <lineage>
        <taxon>Bacteria</taxon>
        <taxon>Pseudomonadati</taxon>
        <taxon>Planctomycetota</taxon>
        <taxon>Planctomycetia</taxon>
        <taxon>Pirellulales</taxon>
        <taxon>Lacipirellulaceae</taxon>
        <taxon>Lacipirellula</taxon>
    </lineage>
</organism>
<keyword evidence="1" id="KW-0472">Membrane</keyword>
<dbReference type="OrthoDB" id="9862902at2"/>
<dbReference type="Proteomes" id="UP000317909">
    <property type="component" value="Chromosome"/>
</dbReference>
<evidence type="ECO:0000256" key="1">
    <source>
        <dbReference type="SAM" id="Phobius"/>
    </source>
</evidence>
<keyword evidence="1" id="KW-1133">Transmembrane helix</keyword>
<dbReference type="KEGG" id="llh:I41_04020"/>
<accession>A0A517TS92</accession>
<reference evidence="2 3" key="1">
    <citation type="submission" date="2019-02" db="EMBL/GenBank/DDBJ databases">
        <title>Deep-cultivation of Planctomycetes and their phenomic and genomic characterization uncovers novel biology.</title>
        <authorList>
            <person name="Wiegand S."/>
            <person name="Jogler M."/>
            <person name="Boedeker C."/>
            <person name="Pinto D."/>
            <person name="Vollmers J."/>
            <person name="Rivas-Marin E."/>
            <person name="Kohn T."/>
            <person name="Peeters S.H."/>
            <person name="Heuer A."/>
            <person name="Rast P."/>
            <person name="Oberbeckmann S."/>
            <person name="Bunk B."/>
            <person name="Jeske O."/>
            <person name="Meyerdierks A."/>
            <person name="Storesund J.E."/>
            <person name="Kallscheuer N."/>
            <person name="Luecker S."/>
            <person name="Lage O.M."/>
            <person name="Pohl T."/>
            <person name="Merkel B.J."/>
            <person name="Hornburger P."/>
            <person name="Mueller R.-W."/>
            <person name="Bruemmer F."/>
            <person name="Labrenz M."/>
            <person name="Spormann A.M."/>
            <person name="Op den Camp H."/>
            <person name="Overmann J."/>
            <person name="Amann R."/>
            <person name="Jetten M.S.M."/>
            <person name="Mascher T."/>
            <person name="Medema M.H."/>
            <person name="Devos D.P."/>
            <person name="Kaster A.-K."/>
            <person name="Ovreas L."/>
            <person name="Rohde M."/>
            <person name="Galperin M.Y."/>
            <person name="Jogler C."/>
        </authorList>
    </citation>
    <scope>NUCLEOTIDE SEQUENCE [LARGE SCALE GENOMIC DNA]</scope>
    <source>
        <strain evidence="2 3">I41</strain>
    </source>
</reference>
<evidence type="ECO:0000313" key="3">
    <source>
        <dbReference type="Proteomes" id="UP000317909"/>
    </source>
</evidence>
<keyword evidence="1" id="KW-0812">Transmembrane</keyword>
<feature type="transmembrane region" description="Helical" evidence="1">
    <location>
        <begin position="45"/>
        <end position="65"/>
    </location>
</feature>
<dbReference type="EMBL" id="CP036339">
    <property type="protein sequence ID" value="QDT71246.1"/>
    <property type="molecule type" value="Genomic_DNA"/>
</dbReference>
<sequence length="69" mass="7797">MQHEPTNRRLLWYIVAGLVAWGMLLGLGAYLGLDPQTPDRDYRRLWVVAAMTGGFLTLWLGALALRGRK</sequence>
<dbReference type="AlphaFoldDB" id="A0A517TS92"/>
<keyword evidence="3" id="KW-1185">Reference proteome</keyword>
<evidence type="ECO:0000313" key="2">
    <source>
        <dbReference type="EMBL" id="QDT71246.1"/>
    </source>
</evidence>